<keyword evidence="2" id="KW-1185">Reference proteome</keyword>
<protein>
    <submittedName>
        <fullName evidence="1">Uncharacterized protein</fullName>
    </submittedName>
</protein>
<evidence type="ECO:0000313" key="1">
    <source>
        <dbReference type="EMBL" id="GJQ14571.1"/>
    </source>
</evidence>
<dbReference type="Proteomes" id="UP001061958">
    <property type="component" value="Unassembled WGS sequence"/>
</dbReference>
<sequence length="457" mass="53236">MCCSFVSISRSFVAKYHRKQGVLSYPRGIVTSLPTVYYCPLLQCHKLNKEDRNFRRQGKFSYMCVLENLNTLIANLTHLLGRTTGKLWTQTGQVEEHETGRETNKYSVVYLQKQLLKGQLENILRDLYFLPHSLRVGSALSQRISQYVTLSHPVLEGIGFPSVLHIPKPLFLLFISSFAYLKRYLKIELLTLDNLEYFSPEEGQLVARFHLCLTVKSRKVEQIVFLRIHLNSNGEIASWQERWSESIVDLLRSSKTDNSLSVSSSNESETLFHSNTSHEHSSSSNISEMVKEDNLDISLFQKNLFNAFLRRKTYIQRSEWYHSRVNKIINWSKEQAPRLFFSPVELEDIYSEFVELENPFVIAYGISAVQQVHRIIRVLTRVLFKHMDCNLVNVVHPNPETVIAVYRIFGKGRFLGGRVQYLSRNIMTLDLEGKIVRHHETWNVERNEIVKMWLSNE</sequence>
<dbReference type="Pfam" id="PF10184">
    <property type="entry name" value="DUF2358"/>
    <property type="match status" value="1"/>
</dbReference>
<reference evidence="1" key="1">
    <citation type="journal article" date="2022" name="Proc. Natl. Acad. Sci. U.S.A.">
        <title>Life cycle and functional genomics of the unicellular red alga Galdieria for elucidating algal and plant evolution and industrial use.</title>
        <authorList>
            <person name="Hirooka S."/>
            <person name="Itabashi T."/>
            <person name="Ichinose T.M."/>
            <person name="Onuma R."/>
            <person name="Fujiwara T."/>
            <person name="Yamashita S."/>
            <person name="Jong L.W."/>
            <person name="Tomita R."/>
            <person name="Iwane A.H."/>
            <person name="Miyagishima S.Y."/>
        </authorList>
    </citation>
    <scope>NUCLEOTIDE SEQUENCE</scope>
    <source>
        <strain evidence="1">NBRC 102759</strain>
    </source>
</reference>
<evidence type="ECO:0000313" key="2">
    <source>
        <dbReference type="Proteomes" id="UP001061958"/>
    </source>
</evidence>
<dbReference type="OrthoDB" id="7915at2759"/>
<comment type="caution">
    <text evidence="1">The sequence shown here is derived from an EMBL/GenBank/DDBJ whole genome shotgun (WGS) entry which is preliminary data.</text>
</comment>
<dbReference type="AlphaFoldDB" id="A0A9C7Q1N4"/>
<gene>
    <name evidence="1" type="ORF">GpartN1_g6362.t1</name>
</gene>
<organism evidence="1 2">
    <name type="scientific">Galdieria partita</name>
    <dbReference type="NCBI Taxonomy" id="83374"/>
    <lineage>
        <taxon>Eukaryota</taxon>
        <taxon>Rhodophyta</taxon>
        <taxon>Bangiophyceae</taxon>
        <taxon>Galdieriales</taxon>
        <taxon>Galdieriaceae</taxon>
        <taxon>Galdieria</taxon>
    </lineage>
</organism>
<accession>A0A9C7Q1N4</accession>
<dbReference type="InterPro" id="IPR018790">
    <property type="entry name" value="DUF2358"/>
</dbReference>
<reference evidence="1" key="2">
    <citation type="submission" date="2022-01" db="EMBL/GenBank/DDBJ databases">
        <authorList>
            <person name="Hirooka S."/>
            <person name="Miyagishima S.Y."/>
        </authorList>
    </citation>
    <scope>NUCLEOTIDE SEQUENCE</scope>
    <source>
        <strain evidence="1">NBRC 102759</strain>
    </source>
</reference>
<name>A0A9C7Q1N4_9RHOD</name>
<dbReference type="EMBL" id="BQMJ01000057">
    <property type="protein sequence ID" value="GJQ14571.1"/>
    <property type="molecule type" value="Genomic_DNA"/>
</dbReference>
<proteinExistence type="predicted"/>